<dbReference type="PRINTS" id="PR00344">
    <property type="entry name" value="BCTRLSENSOR"/>
</dbReference>
<dbReference type="Gene3D" id="3.30.565.10">
    <property type="entry name" value="Histidine kinase-like ATPase, C-terminal domain"/>
    <property type="match status" value="1"/>
</dbReference>
<protein>
    <recommendedName>
        <fullName evidence="2">histidine kinase</fullName>
        <ecNumber evidence="2">2.7.13.3</ecNumber>
    </recommendedName>
</protein>
<sequence length="389" mass="42135">MPIRAILAHTGEELAMRLRQQELVARFGHFALRGEDLQATFDEACRVAAEGLETKFAKVLEWLPAEGVFLARAGVGWRSGLMGCARVGADLASPSGYAFRTGEPVISNHLEDEDRFRTPQMMVEHGIRRAINVLIGEGDRRFGVLEADCTERGAFDRFDIAFLQSLANILAAAVEVHGRWAAAREGAAAKDLLMAEIHHRVKNSLQLVQSMLALQARAAAATEAAAPLAESAARVRTIAALHDRLYRASTGLEVEVSPYLHGLIEDLRASIAPAQAEREIHLQADSAAWGAAEVTTLGLVLTELVTNAIKYGKGNVHVVFRQSLLDHAELVVEDEGPGLPADFNPTRSSGLGMRLVKGLLSGHGGLDVDRSVSHTRFIARLQYTHGTSH</sequence>
<gene>
    <name evidence="9" type="ORF">JMJ56_22575</name>
</gene>
<dbReference type="InterPro" id="IPR005467">
    <property type="entry name" value="His_kinase_dom"/>
</dbReference>
<dbReference type="InterPro" id="IPR036890">
    <property type="entry name" value="HATPase_C_sf"/>
</dbReference>
<name>A0ABS1U820_9PROT</name>
<dbReference type="Pfam" id="PF13185">
    <property type="entry name" value="GAF_2"/>
    <property type="match status" value="1"/>
</dbReference>
<evidence type="ECO:0000256" key="5">
    <source>
        <dbReference type="ARBA" id="ARBA00022741"/>
    </source>
</evidence>
<keyword evidence="10" id="KW-1185">Reference proteome</keyword>
<dbReference type="SUPFAM" id="SSF55874">
    <property type="entry name" value="ATPase domain of HSP90 chaperone/DNA topoisomerase II/histidine kinase"/>
    <property type="match status" value="1"/>
</dbReference>
<keyword evidence="5" id="KW-0547">Nucleotide-binding</keyword>
<keyword evidence="3" id="KW-0597">Phosphoprotein</keyword>
<evidence type="ECO:0000313" key="9">
    <source>
        <dbReference type="EMBL" id="MBL6080804.1"/>
    </source>
</evidence>
<dbReference type="EC" id="2.7.13.3" evidence="2"/>
<dbReference type="PROSITE" id="PS50109">
    <property type="entry name" value="HIS_KIN"/>
    <property type="match status" value="1"/>
</dbReference>
<keyword evidence="7" id="KW-0067">ATP-binding</keyword>
<evidence type="ECO:0000256" key="4">
    <source>
        <dbReference type="ARBA" id="ARBA00022679"/>
    </source>
</evidence>
<dbReference type="SUPFAM" id="SSF55781">
    <property type="entry name" value="GAF domain-like"/>
    <property type="match status" value="1"/>
</dbReference>
<dbReference type="InterPro" id="IPR011495">
    <property type="entry name" value="Sig_transdc_His_kin_sub2_dim/P"/>
</dbReference>
<evidence type="ECO:0000256" key="1">
    <source>
        <dbReference type="ARBA" id="ARBA00000085"/>
    </source>
</evidence>
<dbReference type="Proteomes" id="UP000660885">
    <property type="component" value="Unassembled WGS sequence"/>
</dbReference>
<dbReference type="InterPro" id="IPR003018">
    <property type="entry name" value="GAF"/>
</dbReference>
<dbReference type="RefSeq" id="WP_202834029.1">
    <property type="nucleotide sequence ID" value="NZ_JAETWB010000017.1"/>
</dbReference>
<evidence type="ECO:0000313" key="10">
    <source>
        <dbReference type="Proteomes" id="UP000660885"/>
    </source>
</evidence>
<comment type="caution">
    <text evidence="9">The sequence shown here is derived from an EMBL/GenBank/DDBJ whole genome shotgun (WGS) entry which is preliminary data.</text>
</comment>
<dbReference type="Pfam" id="PF07568">
    <property type="entry name" value="HisKA_2"/>
    <property type="match status" value="1"/>
</dbReference>
<comment type="catalytic activity">
    <reaction evidence="1">
        <text>ATP + protein L-histidine = ADP + protein N-phospho-L-histidine.</text>
        <dbReference type="EC" id="2.7.13.3"/>
    </reaction>
</comment>
<reference evidence="9 10" key="1">
    <citation type="submission" date="2021-01" db="EMBL/GenBank/DDBJ databases">
        <title>Belnapia mucosa sp. nov. and Belnapia arida sp. nov., isolated from the Tabernas Desert (Almeria, Spain).</title>
        <authorList>
            <person name="Molina-Menor E."/>
            <person name="Vidal-Verdu A."/>
            <person name="Calonge A."/>
            <person name="Satari L."/>
            <person name="Pereto J."/>
            <person name="Porcar M."/>
        </authorList>
    </citation>
    <scope>NUCLEOTIDE SEQUENCE [LARGE SCALE GENOMIC DNA]</scope>
    <source>
        <strain evidence="9 10">T18</strain>
    </source>
</reference>
<dbReference type="SMART" id="SM00065">
    <property type="entry name" value="GAF"/>
    <property type="match status" value="1"/>
</dbReference>
<dbReference type="Gene3D" id="3.30.450.40">
    <property type="match status" value="1"/>
</dbReference>
<evidence type="ECO:0000256" key="3">
    <source>
        <dbReference type="ARBA" id="ARBA00022553"/>
    </source>
</evidence>
<dbReference type="CDD" id="cd00075">
    <property type="entry name" value="HATPase"/>
    <property type="match status" value="1"/>
</dbReference>
<dbReference type="Pfam" id="PF02518">
    <property type="entry name" value="HATPase_c"/>
    <property type="match status" value="1"/>
</dbReference>
<evidence type="ECO:0000256" key="7">
    <source>
        <dbReference type="ARBA" id="ARBA00022840"/>
    </source>
</evidence>
<accession>A0ABS1U820</accession>
<dbReference type="PANTHER" id="PTHR41523:SF8">
    <property type="entry name" value="ETHYLENE RESPONSE SENSOR PROTEIN"/>
    <property type="match status" value="1"/>
</dbReference>
<evidence type="ECO:0000259" key="8">
    <source>
        <dbReference type="PROSITE" id="PS50109"/>
    </source>
</evidence>
<dbReference type="SMART" id="SM00387">
    <property type="entry name" value="HATPase_c"/>
    <property type="match status" value="1"/>
</dbReference>
<dbReference type="EMBL" id="JAETWB010000017">
    <property type="protein sequence ID" value="MBL6080804.1"/>
    <property type="molecule type" value="Genomic_DNA"/>
</dbReference>
<keyword evidence="6" id="KW-0418">Kinase</keyword>
<organism evidence="9 10">
    <name type="scientific">Belnapia arida</name>
    <dbReference type="NCBI Taxonomy" id="2804533"/>
    <lineage>
        <taxon>Bacteria</taxon>
        <taxon>Pseudomonadati</taxon>
        <taxon>Pseudomonadota</taxon>
        <taxon>Alphaproteobacteria</taxon>
        <taxon>Acetobacterales</taxon>
        <taxon>Roseomonadaceae</taxon>
        <taxon>Belnapia</taxon>
    </lineage>
</organism>
<dbReference type="InterPro" id="IPR004358">
    <property type="entry name" value="Sig_transdc_His_kin-like_C"/>
</dbReference>
<dbReference type="PANTHER" id="PTHR41523">
    <property type="entry name" value="TWO-COMPONENT SYSTEM SENSOR PROTEIN"/>
    <property type="match status" value="1"/>
</dbReference>
<keyword evidence="4" id="KW-0808">Transferase</keyword>
<proteinExistence type="predicted"/>
<dbReference type="InterPro" id="IPR029016">
    <property type="entry name" value="GAF-like_dom_sf"/>
</dbReference>
<evidence type="ECO:0000256" key="2">
    <source>
        <dbReference type="ARBA" id="ARBA00012438"/>
    </source>
</evidence>
<evidence type="ECO:0000256" key="6">
    <source>
        <dbReference type="ARBA" id="ARBA00022777"/>
    </source>
</evidence>
<dbReference type="InterPro" id="IPR003594">
    <property type="entry name" value="HATPase_dom"/>
</dbReference>
<feature type="domain" description="Histidine kinase" evidence="8">
    <location>
        <begin position="196"/>
        <end position="365"/>
    </location>
</feature>